<dbReference type="GO" id="GO:0008168">
    <property type="term" value="F:methyltransferase activity"/>
    <property type="evidence" value="ECO:0007669"/>
    <property type="project" value="InterPro"/>
</dbReference>
<dbReference type="SUPFAM" id="SSF53335">
    <property type="entry name" value="S-adenosyl-L-methionine-dependent methyltransferases"/>
    <property type="match status" value="1"/>
</dbReference>
<dbReference type="Gene3D" id="3.40.50.150">
    <property type="entry name" value="Vaccinia Virus protein VP39"/>
    <property type="match status" value="1"/>
</dbReference>
<gene>
    <name evidence="2" type="ORF">LLUT_LOCUS36300</name>
</gene>
<protein>
    <submittedName>
        <fullName evidence="2">Uncharacterized protein</fullName>
    </submittedName>
</protein>
<dbReference type="InterPro" id="IPR005299">
    <property type="entry name" value="MeTrfase_7"/>
</dbReference>
<comment type="caution">
    <text evidence="2">The sequence shown here is derived from an EMBL/GenBank/DDBJ whole genome shotgun (WGS) entry which is preliminary data.</text>
</comment>
<feature type="signal peptide" evidence="1">
    <location>
        <begin position="1"/>
        <end position="21"/>
    </location>
</feature>
<accession>A0AAV1YMV5</accession>
<name>A0AAV1YMV5_LUPLU</name>
<feature type="chain" id="PRO_5043527859" evidence="1">
    <location>
        <begin position="22"/>
        <end position="241"/>
    </location>
</feature>
<dbReference type="InterPro" id="IPR029063">
    <property type="entry name" value="SAM-dependent_MTases_sf"/>
</dbReference>
<proteinExistence type="predicted"/>
<dbReference type="Pfam" id="PF03492">
    <property type="entry name" value="Methyltransf_7"/>
    <property type="match status" value="1"/>
</dbReference>
<evidence type="ECO:0000313" key="2">
    <source>
        <dbReference type="EMBL" id="CAL0335240.1"/>
    </source>
</evidence>
<dbReference type="AlphaFoldDB" id="A0AAV1YMV5"/>
<dbReference type="PANTHER" id="PTHR31009">
    <property type="entry name" value="S-ADENOSYL-L-METHIONINE:CARBOXYL METHYLTRANSFERASE FAMILY PROTEIN"/>
    <property type="match status" value="1"/>
</dbReference>
<dbReference type="Proteomes" id="UP001497480">
    <property type="component" value="Unassembled WGS sequence"/>
</dbReference>
<organism evidence="2 3">
    <name type="scientific">Lupinus luteus</name>
    <name type="common">European yellow lupine</name>
    <dbReference type="NCBI Taxonomy" id="3873"/>
    <lineage>
        <taxon>Eukaryota</taxon>
        <taxon>Viridiplantae</taxon>
        <taxon>Streptophyta</taxon>
        <taxon>Embryophyta</taxon>
        <taxon>Tracheophyta</taxon>
        <taxon>Spermatophyta</taxon>
        <taxon>Magnoliopsida</taxon>
        <taxon>eudicotyledons</taxon>
        <taxon>Gunneridae</taxon>
        <taxon>Pentapetalae</taxon>
        <taxon>rosids</taxon>
        <taxon>fabids</taxon>
        <taxon>Fabales</taxon>
        <taxon>Fabaceae</taxon>
        <taxon>Papilionoideae</taxon>
        <taxon>50 kb inversion clade</taxon>
        <taxon>genistoids sensu lato</taxon>
        <taxon>core genistoids</taxon>
        <taxon>Genisteae</taxon>
        <taxon>Lupinus</taxon>
    </lineage>
</organism>
<evidence type="ECO:0000313" key="3">
    <source>
        <dbReference type="Proteomes" id="UP001497480"/>
    </source>
</evidence>
<keyword evidence="3" id="KW-1185">Reference proteome</keyword>
<sequence length="241" mass="27781">MNWNLRLVHAISMEFLLLSNGRIFPNQTLHFVHSSYSLQWLSKVPEGIENNKGNIYMSNTSPLNVLKAYYEQFQRDFSLFLKCRAEELVEGGCMVLTFVGRRSENQSSKECCYIWELMAKALNDMVLQGIIKEENFDTFNIPSYNPSPSEVKLDVLKEGSFTINSLEVSEYYIIPYTCAIEYLGCTIADDLFPLFDMYGKVVDIFIPKDRRYILSKHNGFYHDSSTKTLPNVSISLSPLIR</sequence>
<keyword evidence="1" id="KW-0732">Signal</keyword>
<evidence type="ECO:0000256" key="1">
    <source>
        <dbReference type="SAM" id="SignalP"/>
    </source>
</evidence>
<reference evidence="2 3" key="1">
    <citation type="submission" date="2024-03" db="EMBL/GenBank/DDBJ databases">
        <authorList>
            <person name="Martinez-Hernandez J."/>
        </authorList>
    </citation>
    <scope>NUCLEOTIDE SEQUENCE [LARGE SCALE GENOMIC DNA]</scope>
</reference>
<dbReference type="EMBL" id="CAXHTB010000026">
    <property type="protein sequence ID" value="CAL0335240.1"/>
    <property type="molecule type" value="Genomic_DNA"/>
</dbReference>